<dbReference type="InterPro" id="IPR035965">
    <property type="entry name" value="PAS-like_dom_sf"/>
</dbReference>
<dbReference type="GO" id="GO:0030295">
    <property type="term" value="F:protein kinase activator activity"/>
    <property type="evidence" value="ECO:0007669"/>
    <property type="project" value="TreeGrafter"/>
</dbReference>
<comment type="catalytic activity">
    <reaction evidence="1">
        <text>ATP + protein L-histidine = ADP + protein N-phospho-L-histidine.</text>
        <dbReference type="EC" id="2.7.13.3"/>
    </reaction>
</comment>
<keyword evidence="3" id="KW-0597">Phosphoprotein</keyword>
<dbReference type="InterPro" id="IPR036890">
    <property type="entry name" value="HATPase_C_sf"/>
</dbReference>
<comment type="caution">
    <text evidence="9">The sequence shown here is derived from an EMBL/GenBank/DDBJ whole genome shotgun (WGS) entry which is preliminary data.</text>
</comment>
<evidence type="ECO:0000259" key="7">
    <source>
        <dbReference type="PROSITE" id="PS50109"/>
    </source>
</evidence>
<dbReference type="HOGENOM" id="CLU_000445_114_71_6"/>
<dbReference type="Pfam" id="PF13426">
    <property type="entry name" value="PAS_9"/>
    <property type="match status" value="1"/>
</dbReference>
<dbReference type="Gene3D" id="3.30.450.20">
    <property type="entry name" value="PAS domain"/>
    <property type="match status" value="2"/>
</dbReference>
<keyword evidence="5 9" id="KW-0418">Kinase</keyword>
<dbReference type="EC" id="2.7.13.3" evidence="2"/>
<dbReference type="GO" id="GO:0000156">
    <property type="term" value="F:phosphorelay response regulator activity"/>
    <property type="evidence" value="ECO:0007669"/>
    <property type="project" value="TreeGrafter"/>
</dbReference>
<dbReference type="InterPro" id="IPR005467">
    <property type="entry name" value="His_kinase_dom"/>
</dbReference>
<keyword evidence="6" id="KW-0472">Membrane</keyword>
<dbReference type="NCBIfam" id="TIGR00229">
    <property type="entry name" value="sensory_box"/>
    <property type="match status" value="2"/>
</dbReference>
<accession>A4BQ23</accession>
<dbReference type="Pfam" id="PF08448">
    <property type="entry name" value="PAS_4"/>
    <property type="match status" value="1"/>
</dbReference>
<evidence type="ECO:0000256" key="1">
    <source>
        <dbReference type="ARBA" id="ARBA00000085"/>
    </source>
</evidence>
<dbReference type="PROSITE" id="PS50112">
    <property type="entry name" value="PAS"/>
    <property type="match status" value="1"/>
</dbReference>
<dbReference type="InterPro" id="IPR000014">
    <property type="entry name" value="PAS"/>
</dbReference>
<dbReference type="GO" id="GO:0007234">
    <property type="term" value="P:osmosensory signaling via phosphorelay pathway"/>
    <property type="evidence" value="ECO:0007669"/>
    <property type="project" value="TreeGrafter"/>
</dbReference>
<evidence type="ECO:0000256" key="3">
    <source>
        <dbReference type="ARBA" id="ARBA00022553"/>
    </source>
</evidence>
<dbReference type="GO" id="GO:0005886">
    <property type="term" value="C:plasma membrane"/>
    <property type="evidence" value="ECO:0007669"/>
    <property type="project" value="UniProtKB-ARBA"/>
</dbReference>
<evidence type="ECO:0000256" key="2">
    <source>
        <dbReference type="ARBA" id="ARBA00012438"/>
    </source>
</evidence>
<keyword evidence="10" id="KW-1185">Reference proteome</keyword>
<dbReference type="SMART" id="SM00387">
    <property type="entry name" value="HATPase_c"/>
    <property type="match status" value="1"/>
</dbReference>
<dbReference type="PROSITE" id="PS50109">
    <property type="entry name" value="HIS_KIN"/>
    <property type="match status" value="1"/>
</dbReference>
<dbReference type="Gene3D" id="3.30.565.10">
    <property type="entry name" value="Histidine kinase-like ATPase, C-terminal domain"/>
    <property type="match status" value="1"/>
</dbReference>
<dbReference type="STRING" id="314278.NB231_04695"/>
<protein>
    <recommendedName>
        <fullName evidence="2">histidine kinase</fullName>
        <ecNumber evidence="2">2.7.13.3</ecNumber>
    </recommendedName>
</protein>
<dbReference type="FunFam" id="3.30.565.10:FF:000006">
    <property type="entry name" value="Sensor histidine kinase WalK"/>
    <property type="match status" value="1"/>
</dbReference>
<dbReference type="InterPro" id="IPR003594">
    <property type="entry name" value="HATPase_dom"/>
</dbReference>
<dbReference type="InterPro" id="IPR013656">
    <property type="entry name" value="PAS_4"/>
</dbReference>
<dbReference type="InterPro" id="IPR036097">
    <property type="entry name" value="HisK_dim/P_sf"/>
</dbReference>
<reference evidence="9 10" key="1">
    <citation type="submission" date="2006-02" db="EMBL/GenBank/DDBJ databases">
        <authorList>
            <person name="Waterbury J."/>
            <person name="Ferriera S."/>
            <person name="Johnson J."/>
            <person name="Kravitz S."/>
            <person name="Halpern A."/>
            <person name="Remington K."/>
            <person name="Beeson K."/>
            <person name="Tran B."/>
            <person name="Rogers Y.-H."/>
            <person name="Friedman R."/>
            <person name="Venter J.C."/>
        </authorList>
    </citation>
    <scope>NUCLEOTIDE SEQUENCE [LARGE SCALE GENOMIC DNA]</scope>
    <source>
        <strain evidence="9 10">Nb-231</strain>
    </source>
</reference>
<dbReference type="SUPFAM" id="SSF55785">
    <property type="entry name" value="PYP-like sensor domain (PAS domain)"/>
    <property type="match status" value="2"/>
</dbReference>
<keyword evidence="4" id="KW-0808">Transferase</keyword>
<feature type="domain" description="Histidine kinase" evidence="7">
    <location>
        <begin position="267"/>
        <end position="482"/>
    </location>
</feature>
<dbReference type="EMBL" id="AAOF01000004">
    <property type="protein sequence ID" value="EAR22178.1"/>
    <property type="molecule type" value="Genomic_DNA"/>
</dbReference>
<evidence type="ECO:0000256" key="4">
    <source>
        <dbReference type="ARBA" id="ARBA00022679"/>
    </source>
</evidence>
<dbReference type="eggNOG" id="COG3829">
    <property type="taxonomic scope" value="Bacteria"/>
</dbReference>
<dbReference type="Pfam" id="PF02518">
    <property type="entry name" value="HATPase_c"/>
    <property type="match status" value="1"/>
</dbReference>
<dbReference type="SMART" id="SM00388">
    <property type="entry name" value="HisKA"/>
    <property type="match status" value="1"/>
</dbReference>
<sequence>MEILWVFDRESRYRYVSPYAASLLQLDPAAMIGRSWRELGFPAEFMVPFEENLRCVFRENKTLRGETPFLIRDERRHFEYVLTPLETTDAGMELVIANAWDVTDRERMGESLHRSERLFRSLLKAAPSAILLIDAAGTITLANEQAEVVFGFPHDELIGMRIETLMPERFRSRHVGYRETYQTNPVTRPMGAGRELYARHKNGAEFPVDISLSPLETDAGLLTISIARDITDRIATTNTIRKLNRTLEHKVTQLSVINQELEAFCYSVSHDLRAPLRGLDGFSQALLEDYAETLDETGQDYLRRIRAASQRMAQLIDDLLRLSRITRAEITLDTVDLTGIANEIIAERRAQAPHRQVMTHIAPRLSVEGDRRLLRVALENLLDNAWKFTAGKPQAEIELGIDAADRATPTYYVRDNGAGFDMAYAERLFGPFQRLHSPQEFEGHGIGLATVQRIIQRHGGCIWANAEPQRGAIFCFTLADPDFHGKR</sequence>
<proteinExistence type="predicted"/>
<dbReference type="GO" id="GO:0000155">
    <property type="term" value="F:phosphorelay sensor kinase activity"/>
    <property type="evidence" value="ECO:0007669"/>
    <property type="project" value="InterPro"/>
</dbReference>
<organism evidence="9 10">
    <name type="scientific">Nitrococcus mobilis Nb-231</name>
    <dbReference type="NCBI Taxonomy" id="314278"/>
    <lineage>
        <taxon>Bacteria</taxon>
        <taxon>Pseudomonadati</taxon>
        <taxon>Pseudomonadota</taxon>
        <taxon>Gammaproteobacteria</taxon>
        <taxon>Chromatiales</taxon>
        <taxon>Ectothiorhodospiraceae</taxon>
        <taxon>Nitrococcus</taxon>
    </lineage>
</organism>
<gene>
    <name evidence="9" type="ORF">NB231_04695</name>
</gene>
<dbReference type="eggNOG" id="COG4251">
    <property type="taxonomic scope" value="Bacteria"/>
</dbReference>
<dbReference type="PRINTS" id="PR00344">
    <property type="entry name" value="BCTRLSENSOR"/>
</dbReference>
<dbReference type="CDD" id="cd00082">
    <property type="entry name" value="HisKA"/>
    <property type="match status" value="1"/>
</dbReference>
<dbReference type="SUPFAM" id="SSF55874">
    <property type="entry name" value="ATPase domain of HSP90 chaperone/DNA topoisomerase II/histidine kinase"/>
    <property type="match status" value="1"/>
</dbReference>
<dbReference type="AlphaFoldDB" id="A4BQ23"/>
<dbReference type="InterPro" id="IPR050351">
    <property type="entry name" value="BphY/WalK/GraS-like"/>
</dbReference>
<dbReference type="PANTHER" id="PTHR42878">
    <property type="entry name" value="TWO-COMPONENT HISTIDINE KINASE"/>
    <property type="match status" value="1"/>
</dbReference>
<evidence type="ECO:0000256" key="5">
    <source>
        <dbReference type="ARBA" id="ARBA00022777"/>
    </source>
</evidence>
<dbReference type="CDD" id="cd00130">
    <property type="entry name" value="PAS"/>
    <property type="match status" value="2"/>
</dbReference>
<evidence type="ECO:0000313" key="10">
    <source>
        <dbReference type="Proteomes" id="UP000003374"/>
    </source>
</evidence>
<name>A4BQ23_9GAMM</name>
<evidence type="ECO:0000256" key="6">
    <source>
        <dbReference type="ARBA" id="ARBA00023136"/>
    </source>
</evidence>
<dbReference type="SMART" id="SM00091">
    <property type="entry name" value="PAS"/>
    <property type="match status" value="2"/>
</dbReference>
<evidence type="ECO:0000259" key="8">
    <source>
        <dbReference type="PROSITE" id="PS50112"/>
    </source>
</evidence>
<evidence type="ECO:0000313" key="9">
    <source>
        <dbReference type="EMBL" id="EAR22178.1"/>
    </source>
</evidence>
<dbReference type="SUPFAM" id="SSF47384">
    <property type="entry name" value="Homodimeric domain of signal transducing histidine kinase"/>
    <property type="match status" value="1"/>
</dbReference>
<feature type="domain" description="PAS" evidence="8">
    <location>
        <begin position="115"/>
        <end position="168"/>
    </location>
</feature>
<dbReference type="InterPro" id="IPR003661">
    <property type="entry name" value="HisK_dim/P_dom"/>
</dbReference>
<dbReference type="Pfam" id="PF00512">
    <property type="entry name" value="HisKA"/>
    <property type="match status" value="1"/>
</dbReference>
<dbReference type="PANTHER" id="PTHR42878:SF15">
    <property type="entry name" value="BACTERIOPHYTOCHROME"/>
    <property type="match status" value="1"/>
</dbReference>
<dbReference type="FunFam" id="1.10.287.130:FF:000070">
    <property type="entry name" value="Histidine kinase sensor protein"/>
    <property type="match status" value="1"/>
</dbReference>
<dbReference type="Proteomes" id="UP000003374">
    <property type="component" value="Unassembled WGS sequence"/>
</dbReference>
<dbReference type="InterPro" id="IPR004358">
    <property type="entry name" value="Sig_transdc_His_kin-like_C"/>
</dbReference>
<dbReference type="Gene3D" id="1.10.287.130">
    <property type="match status" value="1"/>
</dbReference>